<dbReference type="AlphaFoldDB" id="A0AAP0F873"/>
<name>A0AAP0F873_9MAGN</name>
<comment type="caution">
    <text evidence="1">The sequence shown here is derived from an EMBL/GenBank/DDBJ whole genome shotgun (WGS) entry which is preliminary data.</text>
</comment>
<proteinExistence type="predicted"/>
<organism evidence="1 2">
    <name type="scientific">Stephania japonica</name>
    <dbReference type="NCBI Taxonomy" id="461633"/>
    <lineage>
        <taxon>Eukaryota</taxon>
        <taxon>Viridiplantae</taxon>
        <taxon>Streptophyta</taxon>
        <taxon>Embryophyta</taxon>
        <taxon>Tracheophyta</taxon>
        <taxon>Spermatophyta</taxon>
        <taxon>Magnoliopsida</taxon>
        <taxon>Ranunculales</taxon>
        <taxon>Menispermaceae</taxon>
        <taxon>Menispermoideae</taxon>
        <taxon>Cissampelideae</taxon>
        <taxon>Stephania</taxon>
    </lineage>
</organism>
<dbReference type="Proteomes" id="UP001417504">
    <property type="component" value="Unassembled WGS sequence"/>
</dbReference>
<evidence type="ECO:0000313" key="2">
    <source>
        <dbReference type="Proteomes" id="UP001417504"/>
    </source>
</evidence>
<dbReference type="PROSITE" id="PS51257">
    <property type="entry name" value="PROKAR_LIPOPROTEIN"/>
    <property type="match status" value="1"/>
</dbReference>
<gene>
    <name evidence="1" type="ORF">Sjap_020522</name>
</gene>
<dbReference type="EMBL" id="JBBNAE010000008">
    <property type="protein sequence ID" value="KAK9103268.1"/>
    <property type="molecule type" value="Genomic_DNA"/>
</dbReference>
<sequence>MYRERILDFSTPEANHGSPLLVSCCEKLGSHFGRNICSNGMTRNAEVSSKMSMASEESHGSCSRIVVLSSIVQSPHNSHSSVCIC</sequence>
<protein>
    <submittedName>
        <fullName evidence="1">Uncharacterized protein</fullName>
    </submittedName>
</protein>
<reference evidence="1 2" key="1">
    <citation type="submission" date="2024-01" db="EMBL/GenBank/DDBJ databases">
        <title>Genome assemblies of Stephania.</title>
        <authorList>
            <person name="Yang L."/>
        </authorList>
    </citation>
    <scope>NUCLEOTIDE SEQUENCE [LARGE SCALE GENOMIC DNA]</scope>
    <source>
        <strain evidence="1">QJT</strain>
        <tissue evidence="1">Leaf</tissue>
    </source>
</reference>
<keyword evidence="2" id="KW-1185">Reference proteome</keyword>
<accession>A0AAP0F873</accession>
<evidence type="ECO:0000313" key="1">
    <source>
        <dbReference type="EMBL" id="KAK9103268.1"/>
    </source>
</evidence>